<dbReference type="GO" id="GO:0016773">
    <property type="term" value="F:phosphotransferase activity, alcohol group as acceptor"/>
    <property type="evidence" value="ECO:0007669"/>
    <property type="project" value="InterPro"/>
</dbReference>
<dbReference type="EMBL" id="MASU01000003">
    <property type="protein sequence ID" value="PXY37471.1"/>
    <property type="molecule type" value="Genomic_DNA"/>
</dbReference>
<name>A0A318LUH3_9PSEU</name>
<sequence>MIVRDATIPGAFAERLGQHEGEAGRRWLARLPALARRYCRAWDLEPDGPVLHGYVGLVVPVRRRGVPAVLKLTWLDTETRDEPVALAAWNGEGAVRLLESDPAEGALLLERLAAGSSLADVSIDEAVNVAGGLLRRLAVPPPPLRRDLRVDAAGWADELPGYWEELGRPLPKRLLDAAVEVCRERGPRRANLMVNEDPHFENVLAGTREPWLVIDPKPIVADVEFGVIPLLWNRRAESPLAERFAAVVAAAELDADLARDWTLVRAVVNWLWAVEEDADDFVLAAVTDIAPWAAGS</sequence>
<dbReference type="SUPFAM" id="SSF56112">
    <property type="entry name" value="Protein kinase-like (PK-like)"/>
    <property type="match status" value="1"/>
</dbReference>
<protein>
    <submittedName>
        <fullName evidence="1">Aminoglycoside phosphotransferase</fullName>
    </submittedName>
</protein>
<comment type="caution">
    <text evidence="1">The sequence shown here is derived from an EMBL/GenBank/DDBJ whole genome shotgun (WGS) entry which is preliminary data.</text>
</comment>
<dbReference type="Pfam" id="PF04655">
    <property type="entry name" value="APH_6_hur"/>
    <property type="match status" value="1"/>
</dbReference>
<dbReference type="OrthoDB" id="3638028at2"/>
<reference evidence="1 2" key="1">
    <citation type="submission" date="2016-07" db="EMBL/GenBank/DDBJ databases">
        <title>Draft genome sequence of Prauserella sp. YIM 121212, isolated from alkaline soil.</title>
        <authorList>
            <person name="Ruckert C."/>
            <person name="Albersmeier A."/>
            <person name="Jiang C.-L."/>
            <person name="Jiang Y."/>
            <person name="Kalinowski J."/>
            <person name="Schneider O."/>
            <person name="Winkler A."/>
            <person name="Zotchev S.B."/>
        </authorList>
    </citation>
    <scope>NUCLEOTIDE SEQUENCE [LARGE SCALE GENOMIC DNA]</scope>
    <source>
        <strain evidence="1 2">YIM 121212</strain>
    </source>
</reference>
<proteinExistence type="predicted"/>
<dbReference type="InterPro" id="IPR011009">
    <property type="entry name" value="Kinase-like_dom_sf"/>
</dbReference>
<organism evidence="1 2">
    <name type="scientific">Prauserella flavalba</name>
    <dbReference type="NCBI Taxonomy" id="1477506"/>
    <lineage>
        <taxon>Bacteria</taxon>
        <taxon>Bacillati</taxon>
        <taxon>Actinomycetota</taxon>
        <taxon>Actinomycetes</taxon>
        <taxon>Pseudonocardiales</taxon>
        <taxon>Pseudonocardiaceae</taxon>
        <taxon>Prauserella</taxon>
    </lineage>
</organism>
<evidence type="ECO:0000313" key="2">
    <source>
        <dbReference type="Proteomes" id="UP000247892"/>
    </source>
</evidence>
<evidence type="ECO:0000313" key="1">
    <source>
        <dbReference type="EMBL" id="PXY37471.1"/>
    </source>
</evidence>
<keyword evidence="1" id="KW-0808">Transferase</keyword>
<dbReference type="AlphaFoldDB" id="A0A318LUH3"/>
<dbReference type="GO" id="GO:0019748">
    <property type="term" value="P:secondary metabolic process"/>
    <property type="evidence" value="ECO:0007669"/>
    <property type="project" value="InterPro"/>
</dbReference>
<dbReference type="InterPro" id="IPR006748">
    <property type="entry name" value="NH2Glyco/OHUrea_AB-resist_kin"/>
</dbReference>
<gene>
    <name evidence="1" type="ORF">BA062_06375</name>
</gene>
<accession>A0A318LUH3</accession>
<dbReference type="Proteomes" id="UP000247892">
    <property type="component" value="Unassembled WGS sequence"/>
</dbReference>
<keyword evidence="2" id="KW-1185">Reference proteome</keyword>